<protein>
    <recommendedName>
        <fullName evidence="4">EamA domain-containing protein</fullName>
    </recommendedName>
</protein>
<name>A0A699YZP6_HAELA</name>
<keyword evidence="1" id="KW-0812">Transmembrane</keyword>
<keyword evidence="3" id="KW-1185">Reference proteome</keyword>
<organism evidence="2 3">
    <name type="scientific">Haematococcus lacustris</name>
    <name type="common">Green alga</name>
    <name type="synonym">Haematococcus pluvialis</name>
    <dbReference type="NCBI Taxonomy" id="44745"/>
    <lineage>
        <taxon>Eukaryota</taxon>
        <taxon>Viridiplantae</taxon>
        <taxon>Chlorophyta</taxon>
        <taxon>core chlorophytes</taxon>
        <taxon>Chlorophyceae</taxon>
        <taxon>CS clade</taxon>
        <taxon>Chlamydomonadales</taxon>
        <taxon>Haematococcaceae</taxon>
        <taxon>Haematococcus</taxon>
    </lineage>
</organism>
<dbReference type="Proteomes" id="UP000485058">
    <property type="component" value="Unassembled WGS sequence"/>
</dbReference>
<evidence type="ECO:0008006" key="4">
    <source>
        <dbReference type="Google" id="ProtNLM"/>
    </source>
</evidence>
<keyword evidence="1" id="KW-0472">Membrane</keyword>
<dbReference type="Gene3D" id="1.10.3730.20">
    <property type="match status" value="1"/>
</dbReference>
<evidence type="ECO:0000313" key="3">
    <source>
        <dbReference type="Proteomes" id="UP000485058"/>
    </source>
</evidence>
<proteinExistence type="predicted"/>
<keyword evidence="1" id="KW-1133">Transmembrane helix</keyword>
<evidence type="ECO:0000313" key="2">
    <source>
        <dbReference type="EMBL" id="GFH15727.1"/>
    </source>
</evidence>
<feature type="transmembrane region" description="Helical" evidence="1">
    <location>
        <begin position="6"/>
        <end position="24"/>
    </location>
</feature>
<dbReference type="EMBL" id="BLLF01000891">
    <property type="protein sequence ID" value="GFH15727.1"/>
    <property type="molecule type" value="Genomic_DNA"/>
</dbReference>
<accession>A0A699YZP6</accession>
<dbReference type="SUPFAM" id="SSF103481">
    <property type="entry name" value="Multidrug resistance efflux transporter EmrE"/>
    <property type="match status" value="1"/>
</dbReference>
<gene>
    <name evidence="2" type="ORF">HaLaN_12010</name>
</gene>
<feature type="transmembrane region" description="Helical" evidence="1">
    <location>
        <begin position="31"/>
        <end position="50"/>
    </location>
</feature>
<dbReference type="AlphaFoldDB" id="A0A699YZP6"/>
<evidence type="ECO:0000256" key="1">
    <source>
        <dbReference type="SAM" id="Phobius"/>
    </source>
</evidence>
<reference evidence="2 3" key="1">
    <citation type="submission" date="2020-02" db="EMBL/GenBank/DDBJ databases">
        <title>Draft genome sequence of Haematococcus lacustris strain NIES-144.</title>
        <authorList>
            <person name="Morimoto D."/>
            <person name="Nakagawa S."/>
            <person name="Yoshida T."/>
            <person name="Sawayama S."/>
        </authorList>
    </citation>
    <scope>NUCLEOTIDE SEQUENCE [LARGE SCALE GENOMIC DNA]</scope>
    <source>
        <strain evidence="2 3">NIES-144</strain>
    </source>
</reference>
<sequence length="113" mass="12293">MWPGWQDHLLLAGIAMCSFFGHLIMGRAFQLLPAATASMFAFTVVGWAYLFEITIFHDPFNLAGLLGTALISAGLAAVLWRDRDRQRQAAAANPPQIVLVAASLPPKQEQQAS</sequence>
<comment type="caution">
    <text evidence="2">The sequence shown here is derived from an EMBL/GenBank/DDBJ whole genome shotgun (WGS) entry which is preliminary data.</text>
</comment>
<feature type="transmembrane region" description="Helical" evidence="1">
    <location>
        <begin position="62"/>
        <end position="80"/>
    </location>
</feature>
<dbReference type="InterPro" id="IPR037185">
    <property type="entry name" value="EmrE-like"/>
</dbReference>